<keyword evidence="2" id="KW-1185">Reference proteome</keyword>
<name>A0A165VDN9_9AGAM</name>
<sequence>MASSTYTRTHIPEIGVTATASSDVNEVLSAEWNELVWSQADHSRPDRIDFYNEVEARLGFLLKDATQLADVEPRLRGANENPFSPREGPSIVLRIQWPGLNVVDLVTLSTQLSKAELLAAVGERLCRFIVKHGASRNDNPRWTMMQRVNWRALIRVVALIRTTGGVFEAEIQRHHGSK</sequence>
<reference evidence="1 2" key="1">
    <citation type="journal article" date="2016" name="Mol. Biol. Evol.">
        <title>Comparative Genomics of Early-Diverging Mushroom-Forming Fungi Provides Insights into the Origins of Lignocellulose Decay Capabilities.</title>
        <authorList>
            <person name="Nagy L.G."/>
            <person name="Riley R."/>
            <person name="Tritt A."/>
            <person name="Adam C."/>
            <person name="Daum C."/>
            <person name="Floudas D."/>
            <person name="Sun H."/>
            <person name="Yadav J.S."/>
            <person name="Pangilinan J."/>
            <person name="Larsson K.H."/>
            <person name="Matsuura K."/>
            <person name="Barry K."/>
            <person name="Labutti K."/>
            <person name="Kuo R."/>
            <person name="Ohm R.A."/>
            <person name="Bhattacharya S.S."/>
            <person name="Shirouzu T."/>
            <person name="Yoshinaga Y."/>
            <person name="Martin F.M."/>
            <person name="Grigoriev I.V."/>
            <person name="Hibbett D.S."/>
        </authorList>
    </citation>
    <scope>NUCLEOTIDE SEQUENCE [LARGE SCALE GENOMIC DNA]</scope>
    <source>
        <strain evidence="1 2">HHB14362 ss-1</strain>
    </source>
</reference>
<protein>
    <submittedName>
        <fullName evidence="1">Uncharacterized protein</fullName>
    </submittedName>
</protein>
<proteinExistence type="predicted"/>
<accession>A0A165VDN9</accession>
<evidence type="ECO:0000313" key="1">
    <source>
        <dbReference type="EMBL" id="KZT29525.1"/>
    </source>
</evidence>
<gene>
    <name evidence="1" type="ORF">NEOLEDRAFT_1166973</name>
</gene>
<dbReference type="EMBL" id="KV425554">
    <property type="protein sequence ID" value="KZT29525.1"/>
    <property type="molecule type" value="Genomic_DNA"/>
</dbReference>
<dbReference type="AlphaFoldDB" id="A0A165VDN9"/>
<organism evidence="1 2">
    <name type="scientific">Neolentinus lepideus HHB14362 ss-1</name>
    <dbReference type="NCBI Taxonomy" id="1314782"/>
    <lineage>
        <taxon>Eukaryota</taxon>
        <taxon>Fungi</taxon>
        <taxon>Dikarya</taxon>
        <taxon>Basidiomycota</taxon>
        <taxon>Agaricomycotina</taxon>
        <taxon>Agaricomycetes</taxon>
        <taxon>Gloeophyllales</taxon>
        <taxon>Gloeophyllaceae</taxon>
        <taxon>Neolentinus</taxon>
    </lineage>
</organism>
<dbReference type="Proteomes" id="UP000076761">
    <property type="component" value="Unassembled WGS sequence"/>
</dbReference>
<evidence type="ECO:0000313" key="2">
    <source>
        <dbReference type="Proteomes" id="UP000076761"/>
    </source>
</evidence>
<dbReference type="InParanoid" id="A0A165VDN9"/>